<dbReference type="EMBL" id="CP001291">
    <property type="protein sequence ID" value="ACK68855.1"/>
    <property type="molecule type" value="Genomic_DNA"/>
</dbReference>
<protein>
    <recommendedName>
        <fullName evidence="2">Anti-sigma factor antagonist</fullName>
    </recommendedName>
</protein>
<dbReference type="STRING" id="65393.PCC7424_0388"/>
<reference evidence="5" key="1">
    <citation type="journal article" date="2011" name="MBio">
        <title>Novel metabolic attributes of the genus Cyanothece, comprising a group of unicellular nitrogen-fixing Cyanobacteria.</title>
        <authorList>
            <person name="Bandyopadhyay A."/>
            <person name="Elvitigala T."/>
            <person name="Welsh E."/>
            <person name="Stockel J."/>
            <person name="Liberton M."/>
            <person name="Min H."/>
            <person name="Sherman L.A."/>
            <person name="Pakrasi H.B."/>
        </authorList>
    </citation>
    <scope>NUCLEOTIDE SEQUENCE [LARGE SCALE GENOMIC DNA]</scope>
    <source>
        <strain evidence="5">PCC 7424</strain>
    </source>
</reference>
<dbReference type="HOGENOM" id="CLU_115403_6_1_3"/>
<dbReference type="InterPro" id="IPR003658">
    <property type="entry name" value="Anti-sigma_ant"/>
</dbReference>
<dbReference type="AlphaFoldDB" id="B7KC32"/>
<gene>
    <name evidence="4" type="ordered locus">PCC7424_0388</name>
</gene>
<keyword evidence="5" id="KW-1185">Reference proteome</keyword>
<dbReference type="PANTHER" id="PTHR33495:SF2">
    <property type="entry name" value="ANTI-SIGMA FACTOR ANTAGONIST TM_1081-RELATED"/>
    <property type="match status" value="1"/>
</dbReference>
<dbReference type="InterPro" id="IPR002645">
    <property type="entry name" value="STAS_dom"/>
</dbReference>
<dbReference type="InterPro" id="IPR036513">
    <property type="entry name" value="STAS_dom_sf"/>
</dbReference>
<accession>B7KC32</accession>
<dbReference type="Pfam" id="PF01740">
    <property type="entry name" value="STAS"/>
    <property type="match status" value="1"/>
</dbReference>
<dbReference type="Gene3D" id="3.30.750.24">
    <property type="entry name" value="STAS domain"/>
    <property type="match status" value="1"/>
</dbReference>
<dbReference type="GO" id="GO:0043856">
    <property type="term" value="F:anti-sigma factor antagonist activity"/>
    <property type="evidence" value="ECO:0007669"/>
    <property type="project" value="InterPro"/>
</dbReference>
<dbReference type="SUPFAM" id="SSF52091">
    <property type="entry name" value="SpoIIaa-like"/>
    <property type="match status" value="1"/>
</dbReference>
<dbReference type="NCBIfam" id="TIGR00377">
    <property type="entry name" value="ant_ant_sig"/>
    <property type="match status" value="1"/>
</dbReference>
<feature type="domain" description="STAS" evidence="3">
    <location>
        <begin position="1"/>
        <end position="113"/>
    </location>
</feature>
<evidence type="ECO:0000313" key="5">
    <source>
        <dbReference type="Proteomes" id="UP000002384"/>
    </source>
</evidence>
<evidence type="ECO:0000256" key="1">
    <source>
        <dbReference type="ARBA" id="ARBA00009013"/>
    </source>
</evidence>
<dbReference type="CDD" id="cd07043">
    <property type="entry name" value="STAS_anti-anti-sigma_factors"/>
    <property type="match status" value="1"/>
</dbReference>
<proteinExistence type="inferred from homology"/>
<evidence type="ECO:0000256" key="2">
    <source>
        <dbReference type="RuleBase" id="RU003749"/>
    </source>
</evidence>
<dbReference type="Proteomes" id="UP000002384">
    <property type="component" value="Chromosome"/>
</dbReference>
<name>B7KC32_GLOC7</name>
<dbReference type="eggNOG" id="COG1366">
    <property type="taxonomic scope" value="Bacteria"/>
</dbReference>
<evidence type="ECO:0000259" key="3">
    <source>
        <dbReference type="PROSITE" id="PS50801"/>
    </source>
</evidence>
<dbReference type="KEGG" id="cyc:PCC7424_0388"/>
<dbReference type="PROSITE" id="PS50801">
    <property type="entry name" value="STAS"/>
    <property type="match status" value="1"/>
</dbReference>
<sequence>MRSMLETDTIVTLEPTGYLTAANITQFQEQLTLNVSDPEKSIFLVDMTQVEFLDSAGLMALASACRLAQSLDKQFSICSIPPSVKIIFELTQLDRFLDIYDNRETFEATLNQTQDIAA</sequence>
<dbReference type="RefSeq" id="WP_012597805.1">
    <property type="nucleotide sequence ID" value="NC_011729.1"/>
</dbReference>
<comment type="similarity">
    <text evidence="1 2">Belongs to the anti-sigma-factor antagonist family.</text>
</comment>
<dbReference type="OrthoDB" id="514124at2"/>
<organism evidence="4 5">
    <name type="scientific">Gloeothece citriformis (strain PCC 7424)</name>
    <name type="common">Cyanothece sp. (strain PCC 7424)</name>
    <dbReference type="NCBI Taxonomy" id="65393"/>
    <lineage>
        <taxon>Bacteria</taxon>
        <taxon>Bacillati</taxon>
        <taxon>Cyanobacteriota</taxon>
        <taxon>Cyanophyceae</taxon>
        <taxon>Oscillatoriophycideae</taxon>
        <taxon>Chroococcales</taxon>
        <taxon>Aphanothecaceae</taxon>
        <taxon>Gloeothece</taxon>
        <taxon>Gloeothece citriformis</taxon>
    </lineage>
</organism>
<dbReference type="PANTHER" id="PTHR33495">
    <property type="entry name" value="ANTI-SIGMA FACTOR ANTAGONIST TM_1081-RELATED-RELATED"/>
    <property type="match status" value="1"/>
</dbReference>
<evidence type="ECO:0000313" key="4">
    <source>
        <dbReference type="EMBL" id="ACK68855.1"/>
    </source>
</evidence>